<evidence type="ECO:0000256" key="1">
    <source>
        <dbReference type="ARBA" id="ARBA00022559"/>
    </source>
</evidence>
<dbReference type="PANTHER" id="PTHR11475">
    <property type="entry name" value="OXIDASE/PEROXIDASE"/>
    <property type="match status" value="1"/>
</dbReference>
<dbReference type="GO" id="GO:0020037">
    <property type="term" value="F:heme binding"/>
    <property type="evidence" value="ECO:0007669"/>
    <property type="project" value="InterPro"/>
</dbReference>
<sequence length="1075" mass="124336">MFFFYYFLTVFLPFILTDDECGVTVTKCVNSKYRTITGECTNLKNPNWGTPHSTYDRLSQPRYGPDGSIRKAVNGSDLPNARLVSRMVYQDDTLPEKHLTMSAIETGQFVAHDLSFSYVVGDTEGCCSESQQWLEKEPQECRSVKIPEGDPVYDLYNVTCISNSRTYTNRDFNCSTNLKYDEQLSETNAFLDLSINYGVSEEDHKTLRAYKDGKLKLDERNGQEWFLQSKTRTECPFSRSTDRCYRAADSRVDQNPLLTIVHLMWAREHNRLASKLKSLNPNWNDEKLFQTARQIAIAEHQYISYYELLPLFLGRENMLKSKIIYEKQGFINDYDENMRPHVFNEQAQGAMRRYHTMIQGEVDLVNEGGCPYRYANLRDVVNKPNWLEERDNLDGIVRGMNTQPAIAPDTFAKREITAYLFINNKPVGLDLITRDLQRSRIHGLASYNDIREKCGFKKAETFDDFLDHIEPKKVELLKKLYDHPDSVDLVVGGTIEKAEEGTMSGPTYNCIMMKQYYRTRKSDRLWFENSESGLTERQLREIKKASMSKLFCDNVVGVKTMQRHGFLQVSKRTLSGECTNLKNPNWGTPQSTYDRFAQPRYGPNGTIRKAVNGSDLPNARLVSRMVYGDNTLPEKRLTMSAIETGQFLGHDLSFTFLDGQLYKCCSPSQQVLEKAPQRCRSVIIPENDPSFELYNVTCIAITRTYTNRDFNCSTNLKYDEQLSETNAFLDLSLIYGLTEEDHKTLRAYKDGDSRVDQNPLLTIIHLMWAREHNRLASKLKSLNPNWNDEKLFQTARQIAIAEHQYISYYELLPLYLGKENLLKNKIIYEKRGFINDYDENIRPHLYNEHAQGAMRRFHTMIQGDVDLVNEEGCPYRNANLRDLINKPHWLEERDNIDGITRGMNNQPAIAPDTFTKKEISAFLFLKNIPVGYDLISIDLQRSRIHGLATYNDIREKCGLKKAETFDDFLDHIEPKKVKLLKELYDHPNSVDLLVGGTMERVEEGTMAGPTFNCIMLKQFYKTRKSDRLWFENSQSGLTERQLREIRKASISKLFCDNAVGVKTMQKHGFLQVSKR</sequence>
<dbReference type="Gene3D" id="1.10.640.10">
    <property type="entry name" value="Haem peroxidase domain superfamily, animal type"/>
    <property type="match status" value="2"/>
</dbReference>
<accession>A0A9N9TYP9</accession>
<dbReference type="InterPro" id="IPR037120">
    <property type="entry name" value="Haem_peroxidase_sf_animal"/>
</dbReference>
<evidence type="ECO:0000256" key="2">
    <source>
        <dbReference type="PIRSR" id="PIRSR619791-2"/>
    </source>
</evidence>
<dbReference type="Proteomes" id="UP001153712">
    <property type="component" value="Chromosome 9"/>
</dbReference>
<dbReference type="InterPro" id="IPR019791">
    <property type="entry name" value="Haem_peroxidase_animal"/>
</dbReference>
<keyword evidence="1" id="KW-0560">Oxidoreductase</keyword>
<dbReference type="SUPFAM" id="SSF48113">
    <property type="entry name" value="Heme-dependent peroxidases"/>
    <property type="match status" value="2"/>
</dbReference>
<proteinExistence type="predicted"/>
<dbReference type="OrthoDB" id="2204368at2759"/>
<evidence type="ECO:0008006" key="6">
    <source>
        <dbReference type="Google" id="ProtNLM"/>
    </source>
</evidence>
<dbReference type="Pfam" id="PF03098">
    <property type="entry name" value="An_peroxidase"/>
    <property type="match status" value="2"/>
</dbReference>
<dbReference type="PRINTS" id="PR00457">
    <property type="entry name" value="ANPEROXIDASE"/>
</dbReference>
<dbReference type="GO" id="GO:0006979">
    <property type="term" value="P:response to oxidative stress"/>
    <property type="evidence" value="ECO:0007669"/>
    <property type="project" value="InterPro"/>
</dbReference>
<dbReference type="CDD" id="cd09823">
    <property type="entry name" value="peroxinectin_like"/>
    <property type="match status" value="2"/>
</dbReference>
<feature type="binding site" description="axial binding residue" evidence="2">
    <location>
        <position position="355"/>
    </location>
    <ligand>
        <name>heme b</name>
        <dbReference type="ChEBI" id="CHEBI:60344"/>
    </ligand>
    <ligandPart>
        <name>Fe</name>
        <dbReference type="ChEBI" id="CHEBI:18248"/>
    </ligandPart>
</feature>
<reference evidence="4" key="1">
    <citation type="submission" date="2022-01" db="EMBL/GenBank/DDBJ databases">
        <authorList>
            <person name="King R."/>
        </authorList>
    </citation>
    <scope>NUCLEOTIDE SEQUENCE</scope>
</reference>
<evidence type="ECO:0000313" key="5">
    <source>
        <dbReference type="Proteomes" id="UP001153712"/>
    </source>
</evidence>
<keyword evidence="2" id="KW-0408">Iron</keyword>
<organism evidence="4 5">
    <name type="scientific">Phyllotreta striolata</name>
    <name type="common">Striped flea beetle</name>
    <name type="synonym">Crioceris striolata</name>
    <dbReference type="NCBI Taxonomy" id="444603"/>
    <lineage>
        <taxon>Eukaryota</taxon>
        <taxon>Metazoa</taxon>
        <taxon>Ecdysozoa</taxon>
        <taxon>Arthropoda</taxon>
        <taxon>Hexapoda</taxon>
        <taxon>Insecta</taxon>
        <taxon>Pterygota</taxon>
        <taxon>Neoptera</taxon>
        <taxon>Endopterygota</taxon>
        <taxon>Coleoptera</taxon>
        <taxon>Polyphaga</taxon>
        <taxon>Cucujiformia</taxon>
        <taxon>Chrysomeloidea</taxon>
        <taxon>Chrysomelidae</taxon>
        <taxon>Galerucinae</taxon>
        <taxon>Alticini</taxon>
        <taxon>Phyllotreta</taxon>
    </lineage>
</organism>
<gene>
    <name evidence="4" type="ORF">PHYEVI_LOCUS11149</name>
</gene>
<dbReference type="PROSITE" id="PS50292">
    <property type="entry name" value="PEROXIDASE_3"/>
    <property type="match status" value="2"/>
</dbReference>
<feature type="signal peptide" evidence="3">
    <location>
        <begin position="1"/>
        <end position="17"/>
    </location>
</feature>
<dbReference type="EMBL" id="OU900102">
    <property type="protein sequence ID" value="CAG9864900.1"/>
    <property type="molecule type" value="Genomic_DNA"/>
</dbReference>
<name>A0A9N9TYP9_PHYSR</name>
<dbReference type="GO" id="GO:0046872">
    <property type="term" value="F:metal ion binding"/>
    <property type="evidence" value="ECO:0007669"/>
    <property type="project" value="UniProtKB-KW"/>
</dbReference>
<feature type="chain" id="PRO_5040208709" description="Peroxidase" evidence="3">
    <location>
        <begin position="18"/>
        <end position="1075"/>
    </location>
</feature>
<dbReference type="AlphaFoldDB" id="A0A9N9TYP9"/>
<keyword evidence="1" id="KW-0575">Peroxidase</keyword>
<dbReference type="InterPro" id="IPR010255">
    <property type="entry name" value="Haem_peroxidase_sf"/>
</dbReference>
<keyword evidence="2" id="KW-0479">Metal-binding</keyword>
<dbReference type="GO" id="GO:0004601">
    <property type="term" value="F:peroxidase activity"/>
    <property type="evidence" value="ECO:0007669"/>
    <property type="project" value="UniProtKB-KW"/>
</dbReference>
<evidence type="ECO:0000313" key="4">
    <source>
        <dbReference type="EMBL" id="CAG9864900.1"/>
    </source>
</evidence>
<dbReference type="PANTHER" id="PTHR11475:SF86">
    <property type="entry name" value="PEROXIDASE"/>
    <property type="match status" value="1"/>
</dbReference>
<evidence type="ECO:0000256" key="3">
    <source>
        <dbReference type="SAM" id="SignalP"/>
    </source>
</evidence>
<keyword evidence="3" id="KW-0732">Signal</keyword>
<dbReference type="FunFam" id="1.10.640.10:FF:000009">
    <property type="entry name" value="Peroxidase, isoform B"/>
    <property type="match status" value="1"/>
</dbReference>
<keyword evidence="2" id="KW-0349">Heme</keyword>
<keyword evidence="5" id="KW-1185">Reference proteome</keyword>
<protein>
    <recommendedName>
        <fullName evidence="6">Peroxidase</fullName>
    </recommendedName>
</protein>